<feature type="signal peptide" evidence="2">
    <location>
        <begin position="1"/>
        <end position="23"/>
    </location>
</feature>
<evidence type="ECO:0008006" key="4">
    <source>
        <dbReference type="Google" id="ProtNLM"/>
    </source>
</evidence>
<reference evidence="3" key="1">
    <citation type="submission" date="2015-03" db="EMBL/GenBank/DDBJ databases">
        <title>A transcriptome of Araucaria cunninghamii, an australian fine timber species.</title>
        <authorList>
            <person name="Jing Yi C.J.Y."/>
            <person name="Yin San L.Y.S."/>
            <person name="Abdul Karim S.S."/>
            <person name="Wan Azmi N.N."/>
            <person name="Hercus R.R."/>
            <person name="Croft L.L."/>
        </authorList>
    </citation>
    <scope>NUCLEOTIDE SEQUENCE</scope>
    <source>
        <strain evidence="3">MI0301</strain>
        <tissue evidence="3">Leaf</tissue>
    </source>
</reference>
<comment type="similarity">
    <text evidence="1">Belongs to the HEBP family.</text>
</comment>
<evidence type="ECO:0000256" key="1">
    <source>
        <dbReference type="ARBA" id="ARBA00009817"/>
    </source>
</evidence>
<keyword evidence="2" id="KW-0732">Signal</keyword>
<dbReference type="FunFam" id="3.20.80.10:FF:000002">
    <property type="entry name" value="Heme-binding protein 2"/>
    <property type="match status" value="1"/>
</dbReference>
<dbReference type="PANTHER" id="PTHR11220:SF1">
    <property type="entry name" value="HEME-BINDING PROTEIN 2"/>
    <property type="match status" value="1"/>
</dbReference>
<organism evidence="3">
    <name type="scientific">Araucaria cunninghamii</name>
    <name type="common">Hoop pine</name>
    <name type="synonym">Moreton Bay pine</name>
    <dbReference type="NCBI Taxonomy" id="56994"/>
    <lineage>
        <taxon>Eukaryota</taxon>
        <taxon>Viridiplantae</taxon>
        <taxon>Streptophyta</taxon>
        <taxon>Embryophyta</taxon>
        <taxon>Tracheophyta</taxon>
        <taxon>Spermatophyta</taxon>
        <taxon>Pinopsida</taxon>
        <taxon>Pinidae</taxon>
        <taxon>Conifers II</taxon>
        <taxon>Araucariales</taxon>
        <taxon>Araucariaceae</taxon>
        <taxon>Araucaria</taxon>
    </lineage>
</organism>
<dbReference type="EMBL" id="GCKF01021650">
    <property type="protein sequence ID" value="JAG98608.1"/>
    <property type="molecule type" value="Transcribed_RNA"/>
</dbReference>
<protein>
    <recommendedName>
        <fullName evidence="4">SOUL heme-binding protein</fullName>
    </recommendedName>
</protein>
<feature type="chain" id="PRO_5002311548" description="SOUL heme-binding protein" evidence="2">
    <location>
        <begin position="24"/>
        <end position="225"/>
    </location>
</feature>
<accession>A0A0D6R8E8</accession>
<dbReference type="Gene3D" id="3.20.80.10">
    <property type="entry name" value="Regulatory factor, effector binding domain"/>
    <property type="match status" value="1"/>
</dbReference>
<sequence length="225" mass="25507">MNMEMGVWILLLIWCLGVQGTFAFELEKPQYAVVHEESDFEVRLYREMTWMSASPVQEVSFEKVTRQGFHRLFQFIQGANLNFSRIPMTAPVLTSIVPGAGPFESSGYIVRFYLPTKFQDSPPTPLPELKLYPDHWDSHCVAVRKFSGFAKDENIVKEAASLATSLSKSPWADISFDRGENYAYSIAQYNSPFKIFGRLNEVWVNITGSVSDQCQPLLTLLKSAS</sequence>
<evidence type="ECO:0000313" key="3">
    <source>
        <dbReference type="EMBL" id="JAG98608.1"/>
    </source>
</evidence>
<dbReference type="AlphaFoldDB" id="A0A0D6R8E8"/>
<dbReference type="Pfam" id="PF04832">
    <property type="entry name" value="SOUL"/>
    <property type="match status" value="1"/>
</dbReference>
<name>A0A0D6R8E8_ARACU</name>
<dbReference type="InterPro" id="IPR011256">
    <property type="entry name" value="Reg_factor_effector_dom_sf"/>
</dbReference>
<dbReference type="PANTHER" id="PTHR11220">
    <property type="entry name" value="HEME-BINDING PROTEIN-RELATED"/>
    <property type="match status" value="1"/>
</dbReference>
<proteinExistence type="inferred from homology"/>
<evidence type="ECO:0000256" key="2">
    <source>
        <dbReference type="SAM" id="SignalP"/>
    </source>
</evidence>
<dbReference type="InterPro" id="IPR006917">
    <property type="entry name" value="SOUL_heme-bd"/>
</dbReference>
<dbReference type="SUPFAM" id="SSF55136">
    <property type="entry name" value="Probable bacterial effector-binding domain"/>
    <property type="match status" value="1"/>
</dbReference>